<dbReference type="AlphaFoldDB" id="A0A067SP28"/>
<keyword evidence="3" id="KW-0028">Amino-acid biosynthesis</keyword>
<dbReference type="InterPro" id="IPR051168">
    <property type="entry name" value="AASS"/>
</dbReference>
<keyword evidence="2" id="KW-0560">Oxidoreductase</keyword>
<sequence>MSSLRSGLYRQAKVKVGMRGEDAKRIWERRAPLTPDAVYNLVSSGKATVEVVSNARRVFNDMEYRKAGASVVPSLTDPDIILGIKEPPISEVHRLAAAKNVGNQTHLMFSHTAKGQPYNTPLLASFVAPSARLVQSYSHPRLVDYELLTNETDGKRTVGFGWFAGVAGVLESLSAMAHSHLELGIASPFLYTPRPHTLPSLTKLRDALRQIGSVIATQGTPSELGPFIFGLTGKGQVAQGCLSMLAELPIEKVEVADLESLISRWKSADVDLRKIYLVHAKPEDYLIRLDGGQYDRDHYYQSPQSYHSVFCDKVAPYLTLFLNGTGWSPSFPRLMTNDQLAIALTRAQALGGARCTNIGDISCDVEGGLEFLTKATTLSSPFYTVRPKTLPAHLPPVQMMSVDILPASIPLDASVHFSAALHPYLSDLINYYGSPVPTATTFPTALERATIAAGGGLKERHRWLQSGVDSFHQRVAQAGAGLALMQEEEAGPMKQLPTLFAFLESEPDKNRKRVLMLGSGMVAGPAVDMIARHPKIDLTIASDSSVELQRLVGPHLNVKFRVVDAGNPSTYASLVEEADVVISLLPATMHVDVAKQCLTHRKHLVTASYISPQMEALDKIAKKRDILLLNEVGLDPGIDHCSALDLLVKLKKENKSPLSFTSFCGGLPVPEDARVPLGYKFSWRPQGVLTAALNSAKYLLDKRVVEVPGERLLKSYFPDVPITKDFKLEGLPNRNSLEYAELYNPGNYLRTFVRGTLRYPGFSQLMNSFSSIGLLNTSARIQLENWESFVYQCLTHKYNQGKHPAPALTSIIPQEDIAPLHNALEWLGLAQSEMLQPVNSGPMPPLPKGKQTPLDLFAYLLSHKLKYQPDERDMVVLSHEIITSGRVPGRESEGYVKEVHTSTLITKGTMTHNVGYKGERPASAMARTVGIPVAIAAIMVAEGRVKHRGVVRPVHRDIYAPILEGLDDVGLRAEERMVAVGVARTVEDRLRLRESERLVEGMRPLIATEHDLDSDKGWKENEVLL</sequence>
<evidence type="ECO:0000313" key="6">
    <source>
        <dbReference type="Proteomes" id="UP000027222"/>
    </source>
</evidence>
<organism evidence="5 6">
    <name type="scientific">Galerina marginata (strain CBS 339.88)</name>
    <dbReference type="NCBI Taxonomy" id="685588"/>
    <lineage>
        <taxon>Eukaryota</taxon>
        <taxon>Fungi</taxon>
        <taxon>Dikarya</taxon>
        <taxon>Basidiomycota</taxon>
        <taxon>Agaricomycotina</taxon>
        <taxon>Agaricomycetes</taxon>
        <taxon>Agaricomycetidae</taxon>
        <taxon>Agaricales</taxon>
        <taxon>Agaricineae</taxon>
        <taxon>Strophariaceae</taxon>
        <taxon>Galerina</taxon>
    </lineage>
</organism>
<keyword evidence="1" id="KW-0521">NADP</keyword>
<reference evidence="6" key="1">
    <citation type="journal article" date="2014" name="Proc. Natl. Acad. Sci. U.S.A.">
        <title>Extensive sampling of basidiomycete genomes demonstrates inadequacy of the white-rot/brown-rot paradigm for wood decay fungi.</title>
        <authorList>
            <person name="Riley R."/>
            <person name="Salamov A.A."/>
            <person name="Brown D.W."/>
            <person name="Nagy L.G."/>
            <person name="Floudas D."/>
            <person name="Held B.W."/>
            <person name="Levasseur A."/>
            <person name="Lombard V."/>
            <person name="Morin E."/>
            <person name="Otillar R."/>
            <person name="Lindquist E.A."/>
            <person name="Sun H."/>
            <person name="LaButti K.M."/>
            <person name="Schmutz J."/>
            <person name="Jabbour D."/>
            <person name="Luo H."/>
            <person name="Baker S.E."/>
            <person name="Pisabarro A.G."/>
            <person name="Walton J.D."/>
            <person name="Blanchette R.A."/>
            <person name="Henrissat B."/>
            <person name="Martin F."/>
            <person name="Cullen D."/>
            <person name="Hibbett D.S."/>
            <person name="Grigoriev I.V."/>
        </authorList>
    </citation>
    <scope>NUCLEOTIDE SEQUENCE [LARGE SCALE GENOMIC DNA]</scope>
    <source>
        <strain evidence="6">CBS 339.88</strain>
    </source>
</reference>
<protein>
    <recommendedName>
        <fullName evidence="4">Alanine dehydrogenase/pyridine nucleotide transhydrogenase N-terminal domain-containing protein</fullName>
    </recommendedName>
</protein>
<dbReference type="Gene3D" id="3.40.50.720">
    <property type="entry name" value="NAD(P)-binding Rossmann-like Domain"/>
    <property type="match status" value="2"/>
</dbReference>
<evidence type="ECO:0000259" key="4">
    <source>
        <dbReference type="SMART" id="SM01003"/>
    </source>
</evidence>
<proteinExistence type="predicted"/>
<dbReference type="STRING" id="685588.A0A067SP28"/>
<dbReference type="OrthoDB" id="10059875at2759"/>
<dbReference type="InterPro" id="IPR005097">
    <property type="entry name" value="Sacchrp_dh_NADP-bd"/>
</dbReference>
<dbReference type="FunFam" id="3.40.50.720:FF:000072">
    <property type="entry name" value="Saccharopine dehydrogenase [NADP(+), L-glutamate-forming]"/>
    <property type="match status" value="1"/>
</dbReference>
<evidence type="ECO:0000256" key="3">
    <source>
        <dbReference type="ARBA" id="ARBA00023154"/>
    </source>
</evidence>
<evidence type="ECO:0000256" key="2">
    <source>
        <dbReference type="ARBA" id="ARBA00023002"/>
    </source>
</evidence>
<dbReference type="PANTHER" id="PTHR11133">
    <property type="entry name" value="SACCHAROPINE DEHYDROGENASE"/>
    <property type="match status" value="1"/>
</dbReference>
<dbReference type="EMBL" id="KL142391">
    <property type="protein sequence ID" value="KDR71797.1"/>
    <property type="molecule type" value="Genomic_DNA"/>
</dbReference>
<dbReference type="GO" id="GO:0004753">
    <property type="term" value="F:saccharopine dehydrogenase activity"/>
    <property type="evidence" value="ECO:0007669"/>
    <property type="project" value="TreeGrafter"/>
</dbReference>
<dbReference type="InterPro" id="IPR036291">
    <property type="entry name" value="NAD(P)-bd_dom_sf"/>
</dbReference>
<name>A0A067SP28_GALM3</name>
<dbReference type="Gene3D" id="1.10.1870.10">
    <property type="entry name" value="Domain 3, Saccharopine reductase"/>
    <property type="match status" value="1"/>
</dbReference>
<evidence type="ECO:0000313" key="5">
    <source>
        <dbReference type="EMBL" id="KDR71797.1"/>
    </source>
</evidence>
<accession>A0A067SP28</accession>
<dbReference type="CDD" id="cd12189">
    <property type="entry name" value="LKR_SDH_like"/>
    <property type="match status" value="1"/>
</dbReference>
<dbReference type="Proteomes" id="UP000027222">
    <property type="component" value="Unassembled WGS sequence"/>
</dbReference>
<dbReference type="GO" id="GO:0019878">
    <property type="term" value="P:lysine biosynthetic process via aminoadipic acid"/>
    <property type="evidence" value="ECO:0007669"/>
    <property type="project" value="TreeGrafter"/>
</dbReference>
<dbReference type="InterPro" id="IPR032095">
    <property type="entry name" value="Sacchrp_dh-like_C"/>
</dbReference>
<dbReference type="Pfam" id="PF05222">
    <property type="entry name" value="AlaDh_PNT_N"/>
    <property type="match status" value="1"/>
</dbReference>
<dbReference type="PANTHER" id="PTHR11133:SF23">
    <property type="entry name" value="SACCHAROPINE DEHYDROGENASE [NAD(+), L-LYSINE-FORMING]"/>
    <property type="match status" value="1"/>
</dbReference>
<dbReference type="HOGENOM" id="CLU_005231_0_0_1"/>
<dbReference type="SUPFAM" id="SSF51735">
    <property type="entry name" value="NAD(P)-binding Rossmann-fold domains"/>
    <property type="match status" value="1"/>
</dbReference>
<dbReference type="SUPFAM" id="SSF55347">
    <property type="entry name" value="Glyceraldehyde-3-phosphate dehydrogenase-like, C-terminal domain"/>
    <property type="match status" value="1"/>
</dbReference>
<dbReference type="Pfam" id="PF03435">
    <property type="entry name" value="Sacchrp_dh_NADP"/>
    <property type="match status" value="1"/>
</dbReference>
<dbReference type="GO" id="GO:0005737">
    <property type="term" value="C:cytoplasm"/>
    <property type="evidence" value="ECO:0007669"/>
    <property type="project" value="TreeGrafter"/>
</dbReference>
<keyword evidence="3" id="KW-0457">Lysine biosynthesis</keyword>
<dbReference type="Pfam" id="PF16653">
    <property type="entry name" value="Sacchrp_dh_C"/>
    <property type="match status" value="1"/>
</dbReference>
<dbReference type="Gene3D" id="3.30.360.10">
    <property type="entry name" value="Dihydrodipicolinate Reductase, domain 2"/>
    <property type="match status" value="1"/>
</dbReference>
<dbReference type="SUPFAM" id="SSF52283">
    <property type="entry name" value="Formate/glycerate dehydrogenase catalytic domain-like"/>
    <property type="match status" value="1"/>
</dbReference>
<dbReference type="SMART" id="SM01003">
    <property type="entry name" value="AlaDh_PNT_N"/>
    <property type="match status" value="1"/>
</dbReference>
<feature type="domain" description="Alanine dehydrogenase/pyridine nucleotide transhydrogenase N-terminal" evidence="4">
    <location>
        <begin position="17"/>
        <end position="167"/>
    </location>
</feature>
<dbReference type="InterPro" id="IPR007886">
    <property type="entry name" value="AlaDH/PNT_N"/>
</dbReference>
<evidence type="ECO:0000256" key="1">
    <source>
        <dbReference type="ARBA" id="ARBA00022857"/>
    </source>
</evidence>
<keyword evidence="6" id="KW-1185">Reference proteome</keyword>
<gene>
    <name evidence="5" type="ORF">GALMADRAFT_253543</name>
</gene>